<evidence type="ECO:0000256" key="4">
    <source>
        <dbReference type="PROSITE-ProRule" id="PRU00175"/>
    </source>
</evidence>
<dbReference type="AlphaFoldDB" id="A0A8S1LAM0"/>
<reference evidence="6" key="1">
    <citation type="submission" date="2021-01" db="EMBL/GenBank/DDBJ databases">
        <authorList>
            <consortium name="Genoscope - CEA"/>
            <person name="William W."/>
        </authorList>
    </citation>
    <scope>NUCLEOTIDE SEQUENCE</scope>
</reference>
<dbReference type="Pfam" id="PF13445">
    <property type="entry name" value="zf-RING_UBOX"/>
    <property type="match status" value="1"/>
</dbReference>
<comment type="caution">
    <text evidence="6">The sequence shown here is derived from an EMBL/GenBank/DDBJ whole genome shotgun (WGS) entry which is preliminary data.</text>
</comment>
<protein>
    <recommendedName>
        <fullName evidence="5">RING-type domain-containing protein</fullName>
    </recommendedName>
</protein>
<keyword evidence="1" id="KW-0479">Metal-binding</keyword>
<accession>A0A8S1LAM0</accession>
<dbReference type="EMBL" id="CAJJDN010000017">
    <property type="protein sequence ID" value="CAD8062922.1"/>
    <property type="molecule type" value="Genomic_DNA"/>
</dbReference>
<dbReference type="PROSITE" id="PS50089">
    <property type="entry name" value="ZF_RING_2"/>
    <property type="match status" value="1"/>
</dbReference>
<evidence type="ECO:0000256" key="3">
    <source>
        <dbReference type="ARBA" id="ARBA00022833"/>
    </source>
</evidence>
<organism evidence="6 7">
    <name type="scientific">Paramecium sonneborni</name>
    <dbReference type="NCBI Taxonomy" id="65129"/>
    <lineage>
        <taxon>Eukaryota</taxon>
        <taxon>Sar</taxon>
        <taxon>Alveolata</taxon>
        <taxon>Ciliophora</taxon>
        <taxon>Intramacronucleata</taxon>
        <taxon>Oligohymenophorea</taxon>
        <taxon>Peniculida</taxon>
        <taxon>Parameciidae</taxon>
        <taxon>Paramecium</taxon>
    </lineage>
</organism>
<evidence type="ECO:0000313" key="7">
    <source>
        <dbReference type="Proteomes" id="UP000692954"/>
    </source>
</evidence>
<sequence>MSNIENSNIVDNLENFNEPNSDAEFDFDNLEIPQLVRRNGTIQQENIQGYLILDKISDKIFQEQFCPICLCEDEQLYPLFCGHSFCENDINSLLSESQIRQNIVSCPICRQYQQIDSFKQLQELKFTSMSTVQKENNLTY</sequence>
<evidence type="ECO:0000256" key="2">
    <source>
        <dbReference type="ARBA" id="ARBA00022771"/>
    </source>
</evidence>
<gene>
    <name evidence="6" type="ORF">PSON_ATCC_30995.1.T0170147</name>
</gene>
<evidence type="ECO:0000259" key="5">
    <source>
        <dbReference type="PROSITE" id="PS50089"/>
    </source>
</evidence>
<dbReference type="Proteomes" id="UP000692954">
    <property type="component" value="Unassembled WGS sequence"/>
</dbReference>
<dbReference type="InterPro" id="IPR001841">
    <property type="entry name" value="Znf_RING"/>
</dbReference>
<feature type="domain" description="RING-type" evidence="5">
    <location>
        <begin position="66"/>
        <end position="110"/>
    </location>
</feature>
<dbReference type="GO" id="GO:0008270">
    <property type="term" value="F:zinc ion binding"/>
    <property type="evidence" value="ECO:0007669"/>
    <property type="project" value="UniProtKB-KW"/>
</dbReference>
<keyword evidence="3" id="KW-0862">Zinc</keyword>
<dbReference type="InterPro" id="IPR027370">
    <property type="entry name" value="Znf-RING_euk"/>
</dbReference>
<evidence type="ECO:0000256" key="1">
    <source>
        <dbReference type="ARBA" id="ARBA00022723"/>
    </source>
</evidence>
<proteinExistence type="predicted"/>
<keyword evidence="2 4" id="KW-0863">Zinc-finger</keyword>
<keyword evidence="7" id="KW-1185">Reference proteome</keyword>
<dbReference type="OrthoDB" id="287615at2759"/>
<evidence type="ECO:0000313" key="6">
    <source>
        <dbReference type="EMBL" id="CAD8062922.1"/>
    </source>
</evidence>
<name>A0A8S1LAM0_9CILI</name>